<organism evidence="1 2">
    <name type="scientific">Benzoatithermus flavus</name>
    <dbReference type="NCBI Taxonomy" id="3108223"/>
    <lineage>
        <taxon>Bacteria</taxon>
        <taxon>Pseudomonadati</taxon>
        <taxon>Pseudomonadota</taxon>
        <taxon>Alphaproteobacteria</taxon>
        <taxon>Geminicoccales</taxon>
        <taxon>Geminicoccaceae</taxon>
        <taxon>Benzoatithermus</taxon>
    </lineage>
</organism>
<dbReference type="EMBL" id="JBBLZC010000003">
    <property type="protein sequence ID" value="MEK0082356.1"/>
    <property type="molecule type" value="Genomic_DNA"/>
</dbReference>
<name>A0ABU8XME3_9PROT</name>
<evidence type="ECO:0000313" key="1">
    <source>
        <dbReference type="EMBL" id="MEK0082356.1"/>
    </source>
</evidence>
<dbReference type="Proteomes" id="UP001375743">
    <property type="component" value="Unassembled WGS sequence"/>
</dbReference>
<gene>
    <name evidence="1" type="ORF">U1T56_04290</name>
</gene>
<proteinExistence type="predicted"/>
<dbReference type="PANTHER" id="PTHR41368:SF1">
    <property type="entry name" value="PROTEIN YGHO"/>
    <property type="match status" value="1"/>
</dbReference>
<evidence type="ECO:0008006" key="3">
    <source>
        <dbReference type="Google" id="ProtNLM"/>
    </source>
</evidence>
<dbReference type="SUPFAM" id="SSF55729">
    <property type="entry name" value="Acyl-CoA N-acyltransferases (Nat)"/>
    <property type="match status" value="1"/>
</dbReference>
<protein>
    <recommendedName>
        <fullName evidence="3">N-acetyltransferase domain-containing protein</fullName>
    </recommendedName>
</protein>
<dbReference type="PANTHER" id="PTHR41368">
    <property type="entry name" value="PROTEIN YGHO"/>
    <property type="match status" value="1"/>
</dbReference>
<evidence type="ECO:0000313" key="2">
    <source>
        <dbReference type="Proteomes" id="UP001375743"/>
    </source>
</evidence>
<dbReference type="Gene3D" id="3.40.630.30">
    <property type="match status" value="1"/>
</dbReference>
<dbReference type="InterPro" id="IPR016181">
    <property type="entry name" value="Acyl_CoA_acyltransferase"/>
</dbReference>
<sequence>MAPSDLRLESVSGKAGLTSFIGLTRRIYAGDPSWVQPLTLERLDHLNQKKNPFLRAIDVRYWIAWRGSEPVGRISAQINRRHLERYRDATGHFGFLDAIDDPAVFAALLGAAEDWLRRQGMRRLAGPFNLSINDECGLLVEGFDTPPNLMMGHARPYYRERVEALGYTKLKDLLAYDFDVAAPWPPAARRLLDRLRRMPGVRIRPLDMRRYEEEIATVCRIFNDAWADNWWFIPFGEDEALYLAKSLKPLVNPGSFAIGELDGEPVAMTAALPNLNEAIRDLDGRLLPFGWARLLWRLKVKGLKTGRMPLMGVVRRLQGTPKGAALALGIIDAVKSHHAARGYERAELSWILEDNEAVKAVIHAVGAVPYKRYRIYGKALA</sequence>
<reference evidence="1 2" key="1">
    <citation type="submission" date="2024-01" db="EMBL/GenBank/DDBJ databases">
        <title>Multi-omics insights into the function and evolution of sodium benzoate biodegradation pathways in Benzoatithermus flavus gen. nov., sp. nov. from hot spring.</title>
        <authorList>
            <person name="Hu C.-J."/>
            <person name="Li W.-J."/>
        </authorList>
    </citation>
    <scope>NUCLEOTIDE SEQUENCE [LARGE SCALE GENOMIC DNA]</scope>
    <source>
        <strain evidence="1 2">SYSU G07066</strain>
    </source>
</reference>
<dbReference type="InterPro" id="IPR039968">
    <property type="entry name" value="BcerS-like"/>
</dbReference>
<comment type="caution">
    <text evidence="1">The sequence shown here is derived from an EMBL/GenBank/DDBJ whole genome shotgun (WGS) entry which is preliminary data.</text>
</comment>
<accession>A0ABU8XME3</accession>
<keyword evidence="2" id="KW-1185">Reference proteome</keyword>
<dbReference type="RefSeq" id="WP_418158210.1">
    <property type="nucleotide sequence ID" value="NZ_JBBLZC010000003.1"/>
</dbReference>